<sequence>MSISTNPIIILSNFDVEDAFSFTYYTPALPDYSPATPGNTSFDFKTESDPSKDPSEDRSVPLAIIPFPDDSYMQIRQAYYATNEESSDSSSSSTISPPPAPVFPRRKAQLLQPYEPKPFMQPFRYHPNGMTFIHMARKKVHAPRAPTAPD</sequence>
<reference evidence="2" key="1">
    <citation type="journal article" date="2019" name="Sci. Rep.">
        <title>Draft genome of Tanacetum cinerariifolium, the natural source of mosquito coil.</title>
        <authorList>
            <person name="Yamashiro T."/>
            <person name="Shiraishi A."/>
            <person name="Satake H."/>
            <person name="Nakayama K."/>
        </authorList>
    </citation>
    <scope>NUCLEOTIDE SEQUENCE</scope>
</reference>
<comment type="caution">
    <text evidence="2">The sequence shown here is derived from an EMBL/GenBank/DDBJ whole genome shotgun (WGS) entry which is preliminary data.</text>
</comment>
<feature type="compositionally biased region" description="Basic and acidic residues" evidence="1">
    <location>
        <begin position="44"/>
        <end position="59"/>
    </location>
</feature>
<protein>
    <submittedName>
        <fullName evidence="2">Uncharacterized protein</fullName>
    </submittedName>
</protein>
<accession>A0A6L2M7V7</accession>
<feature type="region of interest" description="Disordered" evidence="1">
    <location>
        <begin position="79"/>
        <end position="107"/>
    </location>
</feature>
<gene>
    <name evidence="2" type="ORF">Tci_041315</name>
</gene>
<evidence type="ECO:0000256" key="1">
    <source>
        <dbReference type="SAM" id="MobiDB-lite"/>
    </source>
</evidence>
<organism evidence="2">
    <name type="scientific">Tanacetum cinerariifolium</name>
    <name type="common">Dalmatian daisy</name>
    <name type="synonym">Chrysanthemum cinerariifolium</name>
    <dbReference type="NCBI Taxonomy" id="118510"/>
    <lineage>
        <taxon>Eukaryota</taxon>
        <taxon>Viridiplantae</taxon>
        <taxon>Streptophyta</taxon>
        <taxon>Embryophyta</taxon>
        <taxon>Tracheophyta</taxon>
        <taxon>Spermatophyta</taxon>
        <taxon>Magnoliopsida</taxon>
        <taxon>eudicotyledons</taxon>
        <taxon>Gunneridae</taxon>
        <taxon>Pentapetalae</taxon>
        <taxon>asterids</taxon>
        <taxon>campanulids</taxon>
        <taxon>Asterales</taxon>
        <taxon>Asteraceae</taxon>
        <taxon>Asteroideae</taxon>
        <taxon>Anthemideae</taxon>
        <taxon>Anthemidinae</taxon>
        <taxon>Tanacetum</taxon>
    </lineage>
</organism>
<proteinExistence type="predicted"/>
<feature type="non-terminal residue" evidence="2">
    <location>
        <position position="150"/>
    </location>
</feature>
<evidence type="ECO:0000313" key="2">
    <source>
        <dbReference type="EMBL" id="GEU69337.1"/>
    </source>
</evidence>
<dbReference type="EMBL" id="BKCJ010005917">
    <property type="protein sequence ID" value="GEU69337.1"/>
    <property type="molecule type" value="Genomic_DNA"/>
</dbReference>
<name>A0A6L2M7V7_TANCI</name>
<feature type="region of interest" description="Disordered" evidence="1">
    <location>
        <begin position="37"/>
        <end position="61"/>
    </location>
</feature>
<dbReference type="AlphaFoldDB" id="A0A6L2M7V7"/>